<gene>
    <name evidence="1" type="ordered locus">DMR_40580</name>
</gene>
<proteinExistence type="predicted"/>
<name>C4XP48_SOLM1</name>
<sequence length="109" mass="12859">MINIIPNLYIYNKIFHAMKIKCLFGAMGTHDLTGINNDYCICEVGHGVGKRNNYKNSRLLSYYKQKFNIEKLFYLELNVSDKIYKENNDTQFPFLKENTFNFGMPEIKN</sequence>
<evidence type="ECO:0000313" key="1">
    <source>
        <dbReference type="EMBL" id="BAH77549.1"/>
    </source>
</evidence>
<keyword evidence="2" id="KW-1185">Reference proteome</keyword>
<protein>
    <submittedName>
        <fullName evidence="1">Uncharacterized protein</fullName>
    </submittedName>
</protein>
<organism evidence="1 2">
    <name type="scientific">Solidesulfovibrio magneticus (strain ATCC 700980 / DSM 13731 / RS-1)</name>
    <name type="common">Desulfovibrio magneticus</name>
    <dbReference type="NCBI Taxonomy" id="573370"/>
    <lineage>
        <taxon>Bacteria</taxon>
        <taxon>Pseudomonadati</taxon>
        <taxon>Thermodesulfobacteriota</taxon>
        <taxon>Desulfovibrionia</taxon>
        <taxon>Desulfovibrionales</taxon>
        <taxon>Desulfovibrionaceae</taxon>
        <taxon>Solidesulfovibrio</taxon>
    </lineage>
</organism>
<dbReference type="Proteomes" id="UP000009071">
    <property type="component" value="Chromosome"/>
</dbReference>
<dbReference type="AlphaFoldDB" id="C4XP48"/>
<accession>C4XP48</accession>
<dbReference type="EMBL" id="AP010904">
    <property type="protein sequence ID" value="BAH77549.1"/>
    <property type="molecule type" value="Genomic_DNA"/>
</dbReference>
<dbReference type="KEGG" id="dma:DMR_40580"/>
<evidence type="ECO:0000313" key="2">
    <source>
        <dbReference type="Proteomes" id="UP000009071"/>
    </source>
</evidence>
<dbReference type="HOGENOM" id="CLU_2179600_0_0_7"/>
<reference evidence="1 2" key="1">
    <citation type="journal article" date="2009" name="Genome Res.">
        <title>Whole genome sequence of Desulfovibrio magneticus strain RS-1 revealed common gene clusters in magnetotactic bacteria.</title>
        <authorList>
            <person name="Nakazawa H."/>
            <person name="Arakaki A."/>
            <person name="Narita-Yamada S."/>
            <person name="Yashiro I."/>
            <person name="Jinno K."/>
            <person name="Aoki N."/>
            <person name="Tsuruyama A."/>
            <person name="Okamura Y."/>
            <person name="Tanikawa S."/>
            <person name="Fujita N."/>
            <person name="Takeyama H."/>
            <person name="Matsunaga T."/>
        </authorList>
    </citation>
    <scope>NUCLEOTIDE SEQUENCE [LARGE SCALE GENOMIC DNA]</scope>
    <source>
        <strain evidence="2">ATCC 700980 / DSM 13731 / RS-1</strain>
    </source>
</reference>